<proteinExistence type="predicted"/>
<dbReference type="Proteomes" id="UP000499080">
    <property type="component" value="Unassembled WGS sequence"/>
</dbReference>
<reference evidence="2 3" key="1">
    <citation type="journal article" date="2019" name="Sci. Rep.">
        <title>Orb-weaving spider Araneus ventricosus genome elucidates the spidroin gene catalogue.</title>
        <authorList>
            <person name="Kono N."/>
            <person name="Nakamura H."/>
            <person name="Ohtoshi R."/>
            <person name="Moran D.A.P."/>
            <person name="Shinohara A."/>
            <person name="Yoshida Y."/>
            <person name="Fujiwara M."/>
            <person name="Mori M."/>
            <person name="Tomita M."/>
            <person name="Arakawa K."/>
        </authorList>
    </citation>
    <scope>NUCLEOTIDE SEQUENCE [LARGE SCALE GENOMIC DNA]</scope>
</reference>
<protein>
    <submittedName>
        <fullName evidence="2">Uncharacterized protein</fullName>
    </submittedName>
</protein>
<organism evidence="2 3">
    <name type="scientific">Araneus ventricosus</name>
    <name type="common">Orbweaver spider</name>
    <name type="synonym">Epeira ventricosa</name>
    <dbReference type="NCBI Taxonomy" id="182803"/>
    <lineage>
        <taxon>Eukaryota</taxon>
        <taxon>Metazoa</taxon>
        <taxon>Ecdysozoa</taxon>
        <taxon>Arthropoda</taxon>
        <taxon>Chelicerata</taxon>
        <taxon>Arachnida</taxon>
        <taxon>Araneae</taxon>
        <taxon>Araneomorphae</taxon>
        <taxon>Entelegynae</taxon>
        <taxon>Araneoidea</taxon>
        <taxon>Araneidae</taxon>
        <taxon>Araneus</taxon>
    </lineage>
</organism>
<evidence type="ECO:0000313" key="2">
    <source>
        <dbReference type="EMBL" id="GBO07870.1"/>
    </source>
</evidence>
<comment type="caution">
    <text evidence="2">The sequence shown here is derived from an EMBL/GenBank/DDBJ whole genome shotgun (WGS) entry which is preliminary data.</text>
</comment>
<keyword evidence="3" id="KW-1185">Reference proteome</keyword>
<feature type="region of interest" description="Disordered" evidence="1">
    <location>
        <begin position="41"/>
        <end position="60"/>
    </location>
</feature>
<dbReference type="AlphaFoldDB" id="A0A4Y2U8G3"/>
<evidence type="ECO:0000256" key="1">
    <source>
        <dbReference type="SAM" id="MobiDB-lite"/>
    </source>
</evidence>
<name>A0A4Y2U8G3_ARAVE</name>
<dbReference type="EMBL" id="BGPR01033799">
    <property type="protein sequence ID" value="GBO07870.1"/>
    <property type="molecule type" value="Genomic_DNA"/>
</dbReference>
<sequence length="80" mass="8986">MCQIPCASGPSDHFCLLTDTSPHDEVCSTLLQGERRRFPPLWTSPSSSKDEGPCFSSRTSWSSPYGLPWFSWQTSIETFP</sequence>
<gene>
    <name evidence="2" type="ORF">AVEN_102072_1</name>
</gene>
<evidence type="ECO:0000313" key="3">
    <source>
        <dbReference type="Proteomes" id="UP000499080"/>
    </source>
</evidence>
<accession>A0A4Y2U8G3</accession>